<evidence type="ECO:0000313" key="5">
    <source>
        <dbReference type="EMBL" id="EKE43833.1"/>
    </source>
</evidence>
<evidence type="ECO:0000256" key="1">
    <source>
        <dbReference type="ARBA" id="ARBA00004418"/>
    </source>
</evidence>
<dbReference type="PANTHER" id="PTHR33376:SF4">
    <property type="entry name" value="SIALIC ACID-BINDING PERIPLASMIC PROTEIN SIAP"/>
    <property type="match status" value="1"/>
</dbReference>
<comment type="subcellular location">
    <subcellularLocation>
        <location evidence="1">Periplasm</location>
    </subcellularLocation>
</comment>
<feature type="signal peptide" evidence="4">
    <location>
        <begin position="1"/>
        <end position="23"/>
    </location>
</feature>
<dbReference type="PATRIC" id="fig|1231392.3.peg.2179"/>
<keyword evidence="2 4" id="KW-0732">Signal</keyword>
<evidence type="ECO:0000256" key="3">
    <source>
        <dbReference type="ARBA" id="ARBA00022764"/>
    </source>
</evidence>
<keyword evidence="3" id="KW-0574">Periplasm</keyword>
<evidence type="ECO:0000256" key="2">
    <source>
        <dbReference type="ARBA" id="ARBA00022729"/>
    </source>
</evidence>
<dbReference type="AlphaFoldDB" id="K2H890"/>
<dbReference type="NCBIfam" id="NF037995">
    <property type="entry name" value="TRAP_S1"/>
    <property type="match status" value="1"/>
</dbReference>
<evidence type="ECO:0000256" key="4">
    <source>
        <dbReference type="SAM" id="SignalP"/>
    </source>
</evidence>
<keyword evidence="6" id="KW-1185">Reference proteome</keyword>
<dbReference type="EMBL" id="AMGO01000047">
    <property type="protein sequence ID" value="EKE43833.1"/>
    <property type="molecule type" value="Genomic_DNA"/>
</dbReference>
<name>K2H890_9RHOB</name>
<dbReference type="Pfam" id="PF03480">
    <property type="entry name" value="DctP"/>
    <property type="match status" value="1"/>
</dbReference>
<sequence length="213" mass="23478">MTFMPHLLAGAAALALCAPAAMARELTLGLQDNEASNVYAGAQEFAAQLEELSGGELTVNLFPSSTLGDFKAMVAQVQAGELDMVITGYPDMSYVIPELNLIGAPYVARDFDHLEQIVAGPWGQKMAAKFEEQGVKLLDVWYYGTRQTTSNRAIESIDDMAGLRLRTPNVPFLIAYAENVGATPPPWPSPRCIWRFRPTRSMPRKTPCRRSRR</sequence>
<feature type="chain" id="PRO_5003861045" evidence="4">
    <location>
        <begin position="24"/>
        <end position="213"/>
    </location>
</feature>
<comment type="caution">
    <text evidence="5">The sequence shown here is derived from an EMBL/GenBank/DDBJ whole genome shotgun (WGS) entry which is preliminary data.</text>
</comment>
<gene>
    <name evidence="5" type="ORF">OCGS_2167</name>
</gene>
<organism evidence="5 6">
    <name type="scientific">Oceaniovalibus guishaninsula JLT2003</name>
    <dbReference type="NCBI Taxonomy" id="1231392"/>
    <lineage>
        <taxon>Bacteria</taxon>
        <taxon>Pseudomonadati</taxon>
        <taxon>Pseudomonadota</taxon>
        <taxon>Alphaproteobacteria</taxon>
        <taxon>Rhodobacterales</taxon>
        <taxon>Roseobacteraceae</taxon>
        <taxon>Oceaniovalibus</taxon>
    </lineage>
</organism>
<proteinExistence type="predicted"/>
<protein>
    <submittedName>
        <fullName evidence="5">Putative ABC transporter periplasmic substrate-binding protein</fullName>
    </submittedName>
</protein>
<reference evidence="5 6" key="1">
    <citation type="journal article" date="2012" name="J. Bacteriol.">
        <title>Draft Genome Sequence of Oceaniovalibus guishaninsula JLT2003T.</title>
        <authorList>
            <person name="Tang K."/>
            <person name="Liu K."/>
            <person name="Jiao N."/>
        </authorList>
    </citation>
    <scope>NUCLEOTIDE SEQUENCE [LARGE SCALE GENOMIC DNA]</scope>
    <source>
        <strain evidence="5 6">JLT2003</strain>
    </source>
</reference>
<dbReference type="Proteomes" id="UP000006765">
    <property type="component" value="Unassembled WGS sequence"/>
</dbReference>
<dbReference type="STRING" id="1231392.OCGS_2167"/>
<accession>K2H890</accession>
<dbReference type="InterPro" id="IPR018389">
    <property type="entry name" value="DctP_fam"/>
</dbReference>
<dbReference type="InterPro" id="IPR038404">
    <property type="entry name" value="TRAP_DctP_sf"/>
</dbReference>
<dbReference type="Gene3D" id="3.40.190.170">
    <property type="entry name" value="Bacterial extracellular solute-binding protein, family 7"/>
    <property type="match status" value="1"/>
</dbReference>
<dbReference type="GO" id="GO:0055085">
    <property type="term" value="P:transmembrane transport"/>
    <property type="evidence" value="ECO:0007669"/>
    <property type="project" value="InterPro"/>
</dbReference>
<dbReference type="PANTHER" id="PTHR33376">
    <property type="match status" value="1"/>
</dbReference>
<evidence type="ECO:0000313" key="6">
    <source>
        <dbReference type="Proteomes" id="UP000006765"/>
    </source>
</evidence>
<dbReference type="eggNOG" id="COG1638">
    <property type="taxonomic scope" value="Bacteria"/>
</dbReference>
<dbReference type="GO" id="GO:0042597">
    <property type="term" value="C:periplasmic space"/>
    <property type="evidence" value="ECO:0007669"/>
    <property type="project" value="UniProtKB-SubCell"/>
</dbReference>